<sequence>MNPDFESAGQNVPLVLHTVTKSGELIESAGNKLLLKIGMAIGPQVEMYQEKPRQEPIDMDFAHVEERKIEFIIPKGYTISNPDDLKINETYKENGELTMGFVTDYDIKGNMLSIHIMEQYRRTLYPINQFEQFRKIINASSDFNKVVLVLEKKG</sequence>
<comment type="caution">
    <text evidence="1">The sequence shown here is derived from an EMBL/GenBank/DDBJ whole genome shotgun (WGS) entry which is preliminary data.</text>
</comment>
<reference evidence="1" key="1">
    <citation type="submission" date="2016-10" db="EMBL/GenBank/DDBJ databases">
        <title>Sequence of Gallionella enrichment culture.</title>
        <authorList>
            <person name="Poehlein A."/>
            <person name="Muehling M."/>
            <person name="Daniel R."/>
        </authorList>
    </citation>
    <scope>NUCLEOTIDE SEQUENCE</scope>
</reference>
<evidence type="ECO:0008006" key="2">
    <source>
        <dbReference type="Google" id="ProtNLM"/>
    </source>
</evidence>
<dbReference type="EMBL" id="MLJW01006945">
    <property type="protein sequence ID" value="OIQ65942.1"/>
    <property type="molecule type" value="Genomic_DNA"/>
</dbReference>
<gene>
    <name evidence="1" type="ORF">GALL_524960</name>
</gene>
<dbReference type="AlphaFoldDB" id="A0A1J5P440"/>
<name>A0A1J5P440_9ZZZZ</name>
<proteinExistence type="predicted"/>
<accession>A0A1J5P440</accession>
<protein>
    <recommendedName>
        <fullName evidence="2">DUF3858 domain-containing protein</fullName>
    </recommendedName>
</protein>
<organism evidence="1">
    <name type="scientific">mine drainage metagenome</name>
    <dbReference type="NCBI Taxonomy" id="410659"/>
    <lineage>
        <taxon>unclassified sequences</taxon>
        <taxon>metagenomes</taxon>
        <taxon>ecological metagenomes</taxon>
    </lineage>
</organism>
<evidence type="ECO:0000313" key="1">
    <source>
        <dbReference type="EMBL" id="OIQ65942.1"/>
    </source>
</evidence>
<dbReference type="Gene3D" id="2.60.120.1130">
    <property type="match status" value="1"/>
</dbReference>